<dbReference type="AlphaFoldDB" id="A0A1G1YTP3"/>
<organism evidence="2 3">
    <name type="scientific">Candidatus Buchananbacteria bacterium RIFCSPLOWO2_01_FULL_40_23b</name>
    <dbReference type="NCBI Taxonomy" id="1797544"/>
    <lineage>
        <taxon>Bacteria</taxon>
        <taxon>Candidatus Buchananiibacteriota</taxon>
    </lineage>
</organism>
<dbReference type="Proteomes" id="UP000178122">
    <property type="component" value="Unassembled WGS sequence"/>
</dbReference>
<protein>
    <submittedName>
        <fullName evidence="2">Uncharacterized protein</fullName>
    </submittedName>
</protein>
<dbReference type="EMBL" id="MHIN01000006">
    <property type="protein sequence ID" value="OGY55728.1"/>
    <property type="molecule type" value="Genomic_DNA"/>
</dbReference>
<evidence type="ECO:0000256" key="1">
    <source>
        <dbReference type="SAM" id="MobiDB-lite"/>
    </source>
</evidence>
<evidence type="ECO:0000313" key="2">
    <source>
        <dbReference type="EMBL" id="OGY55728.1"/>
    </source>
</evidence>
<feature type="region of interest" description="Disordered" evidence="1">
    <location>
        <begin position="1"/>
        <end position="42"/>
    </location>
</feature>
<comment type="caution">
    <text evidence="2">The sequence shown here is derived from an EMBL/GenBank/DDBJ whole genome shotgun (WGS) entry which is preliminary data.</text>
</comment>
<feature type="compositionally biased region" description="Basic and acidic residues" evidence="1">
    <location>
        <begin position="9"/>
        <end position="24"/>
    </location>
</feature>
<reference evidence="2 3" key="1">
    <citation type="journal article" date="2016" name="Nat. Commun.">
        <title>Thousands of microbial genomes shed light on interconnected biogeochemical processes in an aquifer system.</title>
        <authorList>
            <person name="Anantharaman K."/>
            <person name="Brown C.T."/>
            <person name="Hug L.A."/>
            <person name="Sharon I."/>
            <person name="Castelle C.J."/>
            <person name="Probst A.J."/>
            <person name="Thomas B.C."/>
            <person name="Singh A."/>
            <person name="Wilkins M.J."/>
            <person name="Karaoz U."/>
            <person name="Brodie E.L."/>
            <person name="Williams K.H."/>
            <person name="Hubbard S.S."/>
            <person name="Banfield J.F."/>
        </authorList>
    </citation>
    <scope>NUCLEOTIDE SEQUENCE [LARGE SCALE GENOMIC DNA]</scope>
</reference>
<sequence length="85" mass="9268">MFHAFANDGDDRKASAEDDAKNGIEDEADEEEGDYEVCNPAGGGVVVPEEVPGLFSVVFESFTHVLVRRGMTFKKVFIGWGDLSL</sequence>
<accession>A0A1G1YTP3</accession>
<proteinExistence type="predicted"/>
<evidence type="ECO:0000313" key="3">
    <source>
        <dbReference type="Proteomes" id="UP000178122"/>
    </source>
</evidence>
<gene>
    <name evidence="2" type="ORF">A2912_01295</name>
</gene>
<feature type="compositionally biased region" description="Acidic residues" evidence="1">
    <location>
        <begin position="25"/>
        <end position="35"/>
    </location>
</feature>
<name>A0A1G1YTP3_9BACT</name>